<feature type="domain" description="Manganese/iron superoxide dismutase C-terminal" evidence="2">
    <location>
        <begin position="262"/>
        <end position="322"/>
    </location>
</feature>
<dbReference type="Pfam" id="PF02777">
    <property type="entry name" value="Sod_Fe_C"/>
    <property type="match status" value="1"/>
</dbReference>
<dbReference type="InterPro" id="IPR036314">
    <property type="entry name" value="SOD_C_sf"/>
</dbReference>
<evidence type="ECO:0000256" key="1">
    <source>
        <dbReference type="ARBA" id="ARBA00037226"/>
    </source>
</evidence>
<protein>
    <recommendedName>
        <fullName evidence="2">Manganese/iron superoxide dismutase C-terminal domain-containing protein</fullName>
    </recommendedName>
</protein>
<name>A0A4P9ZGL4_9ASCO</name>
<dbReference type="PANTHER" id="PTHR43595:SF1">
    <property type="entry name" value="SMALL RIBOSOMAL SUBUNIT PROTEIN MS43"/>
    <property type="match status" value="1"/>
</dbReference>
<dbReference type="AlphaFoldDB" id="A0A4P9ZGL4"/>
<reference evidence="4" key="1">
    <citation type="journal article" date="2018" name="Nat. Microbiol.">
        <title>Leveraging single-cell genomics to expand the fungal tree of life.</title>
        <authorList>
            <person name="Ahrendt S.R."/>
            <person name="Quandt C.A."/>
            <person name="Ciobanu D."/>
            <person name="Clum A."/>
            <person name="Salamov A."/>
            <person name="Andreopoulos B."/>
            <person name="Cheng J.F."/>
            <person name="Woyke T."/>
            <person name="Pelin A."/>
            <person name="Henrissat B."/>
            <person name="Reynolds N.K."/>
            <person name="Benny G.L."/>
            <person name="Smith M.E."/>
            <person name="James T.Y."/>
            <person name="Grigoriev I.V."/>
        </authorList>
    </citation>
    <scope>NUCLEOTIDE SEQUENCE [LARGE SCALE GENOMIC DNA]</scope>
    <source>
        <strain evidence="4">Baker2002</strain>
    </source>
</reference>
<dbReference type="GO" id="GO:0005737">
    <property type="term" value="C:cytoplasm"/>
    <property type="evidence" value="ECO:0007669"/>
    <property type="project" value="TreeGrafter"/>
</dbReference>
<gene>
    <name evidence="3" type="ORF">METBISCDRAFT_14593</name>
</gene>
<dbReference type="EMBL" id="ML004445">
    <property type="protein sequence ID" value="RKP31170.1"/>
    <property type="molecule type" value="Genomic_DNA"/>
</dbReference>
<sequence>MLRASKSLHRTGIHSRCFVSYTLPSIRLLDSFAGSGTGLSGLFSAKTVDDLWFQRGQGLVDTLNGEIFKQKVENAPANLDDLIRVTYAQPDLQRLFTSASLLHNLQFFLETLKACDARQVARADVSALVRTPAIGVRVENAPQNDALAEWVADRFGSVVEFKTLLLNLAAGIKGDGTTWLVAQATYSESATRDGTSSGTTFDTLAIINTYNAGIVDDSIRSGQLTKMKHQKLVREEAVARRESERKELVECKELGGDRQETNTLGSVEEAEEAMLFSDRKLVPVLAIDTSMRTYLQDYGVYGKRDYLENVWHCIDWDVVASRLPPRFKPSMVFEY</sequence>
<dbReference type="Proteomes" id="UP000268321">
    <property type="component" value="Unassembled WGS sequence"/>
</dbReference>
<dbReference type="SUPFAM" id="SSF54719">
    <property type="entry name" value="Fe,Mn superoxide dismutase (SOD), C-terminal domain"/>
    <property type="match status" value="1"/>
</dbReference>
<dbReference type="OrthoDB" id="275227at2759"/>
<proteinExistence type="predicted"/>
<evidence type="ECO:0000259" key="2">
    <source>
        <dbReference type="Pfam" id="PF02777"/>
    </source>
</evidence>
<organism evidence="3 4">
    <name type="scientific">Metschnikowia bicuspidata</name>
    <dbReference type="NCBI Taxonomy" id="27322"/>
    <lineage>
        <taxon>Eukaryota</taxon>
        <taxon>Fungi</taxon>
        <taxon>Dikarya</taxon>
        <taxon>Ascomycota</taxon>
        <taxon>Saccharomycotina</taxon>
        <taxon>Pichiomycetes</taxon>
        <taxon>Metschnikowiaceae</taxon>
        <taxon>Metschnikowia</taxon>
    </lineage>
</organism>
<dbReference type="GO" id="GO:0046872">
    <property type="term" value="F:metal ion binding"/>
    <property type="evidence" value="ECO:0007669"/>
    <property type="project" value="InterPro"/>
</dbReference>
<dbReference type="Gene3D" id="3.55.40.20">
    <property type="entry name" value="Iron/manganese superoxide dismutase, C-terminal domain"/>
    <property type="match status" value="1"/>
</dbReference>
<dbReference type="GO" id="GO:0004784">
    <property type="term" value="F:superoxide dismutase activity"/>
    <property type="evidence" value="ECO:0007669"/>
    <property type="project" value="InterPro"/>
</dbReference>
<keyword evidence="4" id="KW-1185">Reference proteome</keyword>
<comment type="function">
    <text evidence="1">Component of the mitochondrial ribosome (mitoribosome), a dedicated translation machinery responsible for the synthesis of mitochondrial genome-encoded proteins, including at least some of the essential transmembrane subunits of the mitochondrial respiratory chain. The mitoribosomes are attached to the mitochondrial inner membrane and translation products are cotranslationally integrated into the membrane.</text>
</comment>
<dbReference type="InterPro" id="IPR019832">
    <property type="entry name" value="Mn/Fe_SOD_C"/>
</dbReference>
<dbReference type="PANTHER" id="PTHR43595">
    <property type="entry name" value="37S RIBOSOMAL PROTEIN S26, MITOCHONDRIAL"/>
    <property type="match status" value="1"/>
</dbReference>
<accession>A0A4P9ZGL4</accession>
<evidence type="ECO:0000313" key="3">
    <source>
        <dbReference type="EMBL" id="RKP31170.1"/>
    </source>
</evidence>
<evidence type="ECO:0000313" key="4">
    <source>
        <dbReference type="Proteomes" id="UP000268321"/>
    </source>
</evidence>